<name>A0A0P8Z8S4_PSEFL</name>
<evidence type="ECO:0000313" key="1">
    <source>
        <dbReference type="EMBL" id="KPU61931.1"/>
    </source>
</evidence>
<sequence length="37" mass="3955">MGKPIRGPARGCSFAKTFAGVWSYIKKASGFGVMLFS</sequence>
<gene>
    <name evidence="1" type="ORF">AN403_6005</name>
</gene>
<dbReference type="Proteomes" id="UP000050349">
    <property type="component" value="Unassembled WGS sequence"/>
</dbReference>
<dbReference type="AlphaFoldDB" id="A0A0P8Z8S4"/>
<evidence type="ECO:0000313" key="2">
    <source>
        <dbReference type="Proteomes" id="UP000050349"/>
    </source>
</evidence>
<organism evidence="1 2">
    <name type="scientific">Pseudomonas fluorescens</name>
    <dbReference type="NCBI Taxonomy" id="294"/>
    <lineage>
        <taxon>Bacteria</taxon>
        <taxon>Pseudomonadati</taxon>
        <taxon>Pseudomonadota</taxon>
        <taxon>Gammaproteobacteria</taxon>
        <taxon>Pseudomonadales</taxon>
        <taxon>Pseudomonadaceae</taxon>
        <taxon>Pseudomonas</taxon>
    </lineage>
</organism>
<comment type="caution">
    <text evidence="1">The sequence shown here is derived from an EMBL/GenBank/DDBJ whole genome shotgun (WGS) entry which is preliminary data.</text>
</comment>
<accession>A0A0P8Z8S4</accession>
<protein>
    <submittedName>
        <fullName evidence="1">Uncharacterized protein</fullName>
    </submittedName>
</protein>
<reference evidence="1 2" key="1">
    <citation type="submission" date="2015-09" db="EMBL/GenBank/DDBJ databases">
        <authorList>
            <person name="Jackson K.R."/>
            <person name="Lunt B.L."/>
            <person name="Fisher J.N.B."/>
            <person name="Gardner A.V."/>
            <person name="Bailey M.E."/>
            <person name="Deus L.M."/>
            <person name="Earl A.S."/>
            <person name="Gibby P.D."/>
            <person name="Hartmann K.A."/>
            <person name="Liu J.E."/>
            <person name="Manci A.M."/>
            <person name="Nielsen D.A."/>
            <person name="Solomon M.B."/>
            <person name="Breakwell D.P."/>
            <person name="Burnett S.H."/>
            <person name="Grose J.H."/>
        </authorList>
    </citation>
    <scope>NUCLEOTIDE SEQUENCE [LARGE SCALE GENOMIC DNA]</scope>
    <source>
        <strain evidence="1 2">S613</strain>
    </source>
</reference>
<proteinExistence type="predicted"/>
<dbReference type="EMBL" id="LJXB01000042">
    <property type="protein sequence ID" value="KPU61931.1"/>
    <property type="molecule type" value="Genomic_DNA"/>
</dbReference>